<sequence length="351" mass="38662">MWRWLRRDPWQAFILLLAPAVLVAALYSVFAARLPVALPVGWIDQEQIPLSRQLGRQLEASPVITLHSFADEKAAQTALATGEIYALVQIPAGFGAALRRQQGATIDVRYNGQYLLLARRLSAPLQQALGSELQQQAALSLTAQGVPLPAQAAQLAPIRVQLTAENNQSLDYAAFLVPPLALSVWQVLVLFALLNLLQRPPPGHAPMRWLVPVMLWMWLWGGAGLWLMRPLLGLPSGAGLMLPWLGLLPLMVPLATVAMLLVRTGKEAVQLVSTGAAFLTPAMTYMGVTMPEGDMPWAAQWWAQWIPSSHYMPLLQSYSGIGTADWLSLWPMLLPLPVMGLLIWRFQREAV</sequence>
<evidence type="ECO:0000256" key="1">
    <source>
        <dbReference type="ARBA" id="ARBA00004651"/>
    </source>
</evidence>
<evidence type="ECO:0000256" key="5">
    <source>
        <dbReference type="ARBA" id="ARBA00023136"/>
    </source>
</evidence>
<evidence type="ECO:0000256" key="2">
    <source>
        <dbReference type="ARBA" id="ARBA00022475"/>
    </source>
</evidence>
<feature type="transmembrane region" description="Helical" evidence="6">
    <location>
        <begin position="240"/>
        <end position="262"/>
    </location>
</feature>
<feature type="transmembrane region" description="Helical" evidence="6">
    <location>
        <begin position="172"/>
        <end position="197"/>
    </location>
</feature>
<evidence type="ECO:0000259" key="7">
    <source>
        <dbReference type="Pfam" id="PF12698"/>
    </source>
</evidence>
<dbReference type="InterPro" id="IPR051449">
    <property type="entry name" value="ABC-2_transporter_component"/>
</dbReference>
<evidence type="ECO:0000256" key="4">
    <source>
        <dbReference type="ARBA" id="ARBA00022989"/>
    </source>
</evidence>
<accession>A0ABP9FFX0</accession>
<dbReference type="RefSeq" id="WP_345337255.1">
    <property type="nucleotide sequence ID" value="NZ_BAABJZ010000105.1"/>
</dbReference>
<dbReference type="PANTHER" id="PTHR30294:SF47">
    <property type="entry name" value="INNER MEMBRANE TRANSPORT PERMEASE YHHJ"/>
    <property type="match status" value="1"/>
</dbReference>
<organism evidence="8 9">
    <name type="scientific">Ferrimonas pelagia</name>
    <dbReference type="NCBI Taxonomy" id="1177826"/>
    <lineage>
        <taxon>Bacteria</taxon>
        <taxon>Pseudomonadati</taxon>
        <taxon>Pseudomonadota</taxon>
        <taxon>Gammaproteobacteria</taxon>
        <taxon>Alteromonadales</taxon>
        <taxon>Ferrimonadaceae</taxon>
        <taxon>Ferrimonas</taxon>
    </lineage>
</organism>
<evidence type="ECO:0000256" key="6">
    <source>
        <dbReference type="SAM" id="Phobius"/>
    </source>
</evidence>
<dbReference type="PANTHER" id="PTHR30294">
    <property type="entry name" value="MEMBRANE COMPONENT OF ABC TRANSPORTER YHHJ-RELATED"/>
    <property type="match status" value="1"/>
</dbReference>
<feature type="transmembrane region" description="Helical" evidence="6">
    <location>
        <begin position="269"/>
        <end position="288"/>
    </location>
</feature>
<keyword evidence="3 6" id="KW-0812">Transmembrane</keyword>
<evidence type="ECO:0000313" key="9">
    <source>
        <dbReference type="Proteomes" id="UP001499988"/>
    </source>
</evidence>
<feature type="domain" description="ABC-2 type transporter transmembrane" evidence="7">
    <location>
        <begin position="11"/>
        <end position="191"/>
    </location>
</feature>
<protein>
    <submittedName>
        <fullName evidence="8">ABC transporter permease</fullName>
    </submittedName>
</protein>
<dbReference type="Proteomes" id="UP001499988">
    <property type="component" value="Unassembled WGS sequence"/>
</dbReference>
<dbReference type="InterPro" id="IPR013525">
    <property type="entry name" value="ABC2_TM"/>
</dbReference>
<name>A0ABP9FFX0_9GAMM</name>
<evidence type="ECO:0000313" key="8">
    <source>
        <dbReference type="EMBL" id="GAA4901732.1"/>
    </source>
</evidence>
<keyword evidence="4 6" id="KW-1133">Transmembrane helix</keyword>
<keyword evidence="9" id="KW-1185">Reference proteome</keyword>
<dbReference type="Pfam" id="PF12698">
    <property type="entry name" value="ABC2_membrane_3"/>
    <property type="match status" value="1"/>
</dbReference>
<proteinExistence type="predicted"/>
<feature type="transmembrane region" description="Helical" evidence="6">
    <location>
        <begin position="209"/>
        <end position="228"/>
    </location>
</feature>
<dbReference type="Gene3D" id="3.40.1710.10">
    <property type="entry name" value="abc type-2 transporter like domain"/>
    <property type="match status" value="1"/>
</dbReference>
<feature type="transmembrane region" description="Helical" evidence="6">
    <location>
        <begin position="327"/>
        <end position="346"/>
    </location>
</feature>
<reference evidence="9" key="1">
    <citation type="journal article" date="2019" name="Int. J. Syst. Evol. Microbiol.">
        <title>The Global Catalogue of Microorganisms (GCM) 10K type strain sequencing project: providing services to taxonomists for standard genome sequencing and annotation.</title>
        <authorList>
            <consortium name="The Broad Institute Genomics Platform"/>
            <consortium name="The Broad Institute Genome Sequencing Center for Infectious Disease"/>
            <person name="Wu L."/>
            <person name="Ma J."/>
        </authorList>
    </citation>
    <scope>NUCLEOTIDE SEQUENCE [LARGE SCALE GENOMIC DNA]</scope>
    <source>
        <strain evidence="9">JCM 18401</strain>
    </source>
</reference>
<comment type="caution">
    <text evidence="8">The sequence shown here is derived from an EMBL/GenBank/DDBJ whole genome shotgun (WGS) entry which is preliminary data.</text>
</comment>
<gene>
    <name evidence="8" type="ORF">GCM10023333_39760</name>
</gene>
<keyword evidence="2" id="KW-1003">Cell membrane</keyword>
<comment type="subcellular location">
    <subcellularLocation>
        <location evidence="1">Cell membrane</location>
        <topology evidence="1">Multi-pass membrane protein</topology>
    </subcellularLocation>
</comment>
<keyword evidence="5 6" id="KW-0472">Membrane</keyword>
<evidence type="ECO:0000256" key="3">
    <source>
        <dbReference type="ARBA" id="ARBA00022692"/>
    </source>
</evidence>
<dbReference type="EMBL" id="BAABJZ010000105">
    <property type="protein sequence ID" value="GAA4901732.1"/>
    <property type="molecule type" value="Genomic_DNA"/>
</dbReference>